<dbReference type="InterPro" id="IPR046529">
    <property type="entry name" value="DUF6594"/>
</dbReference>
<evidence type="ECO:0000259" key="2">
    <source>
        <dbReference type="Pfam" id="PF20237"/>
    </source>
</evidence>
<dbReference type="AlphaFoldDB" id="A0AAN6WWN9"/>
<dbReference type="PANTHER" id="PTHR34502:SF5">
    <property type="entry name" value="DUF6594 DOMAIN-CONTAINING PROTEIN"/>
    <property type="match status" value="1"/>
</dbReference>
<proteinExistence type="predicted"/>
<keyword evidence="1" id="KW-0812">Transmembrane</keyword>
<feature type="domain" description="DUF6594" evidence="2">
    <location>
        <begin position="23"/>
        <end position="292"/>
    </location>
</feature>
<dbReference type="Proteomes" id="UP001302126">
    <property type="component" value="Unassembled WGS sequence"/>
</dbReference>
<feature type="transmembrane region" description="Helical" evidence="1">
    <location>
        <begin position="253"/>
        <end position="273"/>
    </location>
</feature>
<evidence type="ECO:0000313" key="3">
    <source>
        <dbReference type="EMBL" id="KAK4188911.1"/>
    </source>
</evidence>
<reference evidence="3" key="1">
    <citation type="journal article" date="2023" name="Mol. Phylogenet. Evol.">
        <title>Genome-scale phylogeny and comparative genomics of the fungal order Sordariales.</title>
        <authorList>
            <person name="Hensen N."/>
            <person name="Bonometti L."/>
            <person name="Westerberg I."/>
            <person name="Brannstrom I.O."/>
            <person name="Guillou S."/>
            <person name="Cros-Aarteil S."/>
            <person name="Calhoun S."/>
            <person name="Haridas S."/>
            <person name="Kuo A."/>
            <person name="Mondo S."/>
            <person name="Pangilinan J."/>
            <person name="Riley R."/>
            <person name="LaButti K."/>
            <person name="Andreopoulos B."/>
            <person name="Lipzen A."/>
            <person name="Chen C."/>
            <person name="Yan M."/>
            <person name="Daum C."/>
            <person name="Ng V."/>
            <person name="Clum A."/>
            <person name="Steindorff A."/>
            <person name="Ohm R.A."/>
            <person name="Martin F."/>
            <person name="Silar P."/>
            <person name="Natvig D.O."/>
            <person name="Lalanne C."/>
            <person name="Gautier V."/>
            <person name="Ament-Velasquez S.L."/>
            <person name="Kruys A."/>
            <person name="Hutchinson M.I."/>
            <person name="Powell A.J."/>
            <person name="Barry K."/>
            <person name="Miller A.N."/>
            <person name="Grigoriev I.V."/>
            <person name="Debuchy R."/>
            <person name="Gladieux P."/>
            <person name="Hiltunen Thoren M."/>
            <person name="Johannesson H."/>
        </authorList>
    </citation>
    <scope>NUCLEOTIDE SEQUENCE</scope>
    <source>
        <strain evidence="3">PSN309</strain>
    </source>
</reference>
<keyword evidence="4" id="KW-1185">Reference proteome</keyword>
<dbReference type="EMBL" id="MU864382">
    <property type="protein sequence ID" value="KAK4188911.1"/>
    <property type="molecule type" value="Genomic_DNA"/>
</dbReference>
<reference evidence="3" key="2">
    <citation type="submission" date="2023-05" db="EMBL/GenBank/DDBJ databases">
        <authorList>
            <consortium name="Lawrence Berkeley National Laboratory"/>
            <person name="Steindorff A."/>
            <person name="Hensen N."/>
            <person name="Bonometti L."/>
            <person name="Westerberg I."/>
            <person name="Brannstrom I.O."/>
            <person name="Guillou S."/>
            <person name="Cros-Aarteil S."/>
            <person name="Calhoun S."/>
            <person name="Haridas S."/>
            <person name="Kuo A."/>
            <person name="Mondo S."/>
            <person name="Pangilinan J."/>
            <person name="Riley R."/>
            <person name="Labutti K."/>
            <person name="Andreopoulos B."/>
            <person name="Lipzen A."/>
            <person name="Chen C."/>
            <person name="Yanf M."/>
            <person name="Daum C."/>
            <person name="Ng V."/>
            <person name="Clum A."/>
            <person name="Ohm R."/>
            <person name="Martin F."/>
            <person name="Silar P."/>
            <person name="Natvig D."/>
            <person name="Lalanne C."/>
            <person name="Gautier V."/>
            <person name="Ament-Velasquez S.L."/>
            <person name="Kruys A."/>
            <person name="Hutchinson M.I."/>
            <person name="Powell A.J."/>
            <person name="Barry K."/>
            <person name="Miller A.N."/>
            <person name="Grigoriev I.V."/>
            <person name="Debuchy R."/>
            <person name="Gladieux P."/>
            <person name="Thoren M.H."/>
            <person name="Johannesson H."/>
        </authorList>
    </citation>
    <scope>NUCLEOTIDE SEQUENCE</scope>
    <source>
        <strain evidence="3">PSN309</strain>
    </source>
</reference>
<name>A0AAN6WWN9_9PEZI</name>
<gene>
    <name evidence="3" type="ORF">QBC35DRAFT_531324</name>
</gene>
<feature type="transmembrane region" description="Helical" evidence="1">
    <location>
        <begin position="280"/>
        <end position="297"/>
    </location>
</feature>
<accession>A0AAN6WWN9</accession>
<feature type="transmembrane region" description="Helical" evidence="1">
    <location>
        <begin position="228"/>
        <end position="247"/>
    </location>
</feature>
<dbReference type="Pfam" id="PF20237">
    <property type="entry name" value="DUF6594"/>
    <property type="match status" value="1"/>
</dbReference>
<dbReference type="PANTHER" id="PTHR34502">
    <property type="entry name" value="DUF6594 DOMAIN-CONTAINING PROTEIN-RELATED"/>
    <property type="match status" value="1"/>
</dbReference>
<evidence type="ECO:0000256" key="1">
    <source>
        <dbReference type="SAM" id="Phobius"/>
    </source>
</evidence>
<evidence type="ECO:0000313" key="4">
    <source>
        <dbReference type="Proteomes" id="UP001302126"/>
    </source>
</evidence>
<keyword evidence="1" id="KW-1133">Transmembrane helix</keyword>
<keyword evidence="1" id="KW-0472">Membrane</keyword>
<comment type="caution">
    <text evidence="3">The sequence shown here is derived from an EMBL/GenBank/DDBJ whole genome shotgun (WGS) entry which is preliminary data.</text>
</comment>
<organism evidence="3 4">
    <name type="scientific">Podospora australis</name>
    <dbReference type="NCBI Taxonomy" id="1536484"/>
    <lineage>
        <taxon>Eukaryota</taxon>
        <taxon>Fungi</taxon>
        <taxon>Dikarya</taxon>
        <taxon>Ascomycota</taxon>
        <taxon>Pezizomycotina</taxon>
        <taxon>Sordariomycetes</taxon>
        <taxon>Sordariomycetidae</taxon>
        <taxon>Sordariales</taxon>
        <taxon>Podosporaceae</taxon>
        <taxon>Podospora</taxon>
    </lineage>
</organism>
<protein>
    <recommendedName>
        <fullName evidence="2">DUF6594 domain-containing protein</fullName>
    </recommendedName>
</protein>
<sequence>MQPVSSPPLEEVSIEDARRANGYADLGKYIAYCPEKTIFRGFRDLYAENLLYLQAEVVALAKELRDIQRDDRDNEITARYHSSWRELRESERKVGPEGDQFRKILQLRKALNEYYDSLFRYEKILHLSQPRGITLKDMGDWMEHPSLGNIHIYSRDGGIYEKETRNAKEMVSLDQTFDDILSFWVFHFLGRAYHKWLGWFLHRADEGEVAQSRAVFYDPATITRATRMIVVTVACALPTVTIIVLLFTPNQTAKLGVIFAMSLLFAWCMSSMSPAKTQEIFAVTAAFAAVCVVFVSTEGGGAEIVS</sequence>